<organism evidence="1">
    <name type="scientific">Arundo donax</name>
    <name type="common">Giant reed</name>
    <name type="synonym">Donax arundinaceus</name>
    <dbReference type="NCBI Taxonomy" id="35708"/>
    <lineage>
        <taxon>Eukaryota</taxon>
        <taxon>Viridiplantae</taxon>
        <taxon>Streptophyta</taxon>
        <taxon>Embryophyta</taxon>
        <taxon>Tracheophyta</taxon>
        <taxon>Spermatophyta</taxon>
        <taxon>Magnoliopsida</taxon>
        <taxon>Liliopsida</taxon>
        <taxon>Poales</taxon>
        <taxon>Poaceae</taxon>
        <taxon>PACMAD clade</taxon>
        <taxon>Arundinoideae</taxon>
        <taxon>Arundineae</taxon>
        <taxon>Arundo</taxon>
    </lineage>
</organism>
<sequence>MLQFVFMQEKNSILWLLSIIQSNFTKIHPKL</sequence>
<dbReference type="AlphaFoldDB" id="A0A0A9E9T0"/>
<accession>A0A0A9E9T0</accession>
<dbReference type="EMBL" id="GBRH01200340">
    <property type="protein sequence ID" value="JAD97555.1"/>
    <property type="molecule type" value="Transcribed_RNA"/>
</dbReference>
<evidence type="ECO:0000313" key="1">
    <source>
        <dbReference type="EMBL" id="JAD92737.1"/>
    </source>
</evidence>
<proteinExistence type="predicted"/>
<reference evidence="1" key="2">
    <citation type="journal article" date="2015" name="Data Brief">
        <title>Shoot transcriptome of the giant reed, Arundo donax.</title>
        <authorList>
            <person name="Barrero R.A."/>
            <person name="Guerrero F.D."/>
            <person name="Moolhuijzen P."/>
            <person name="Goolsby J.A."/>
            <person name="Tidwell J."/>
            <person name="Bellgard S.E."/>
            <person name="Bellgard M.I."/>
        </authorList>
    </citation>
    <scope>NUCLEOTIDE SEQUENCE</scope>
    <source>
        <tissue evidence="1">Shoot tissue taken approximately 20 cm above the soil surface</tissue>
    </source>
</reference>
<dbReference type="EMBL" id="GBRH01205158">
    <property type="protein sequence ID" value="JAD92737.1"/>
    <property type="molecule type" value="Transcribed_RNA"/>
</dbReference>
<reference evidence="1" key="1">
    <citation type="submission" date="2014-09" db="EMBL/GenBank/DDBJ databases">
        <authorList>
            <person name="Magalhaes I.L.F."/>
            <person name="Oliveira U."/>
            <person name="Santos F.R."/>
            <person name="Vidigal T.H.D.A."/>
            <person name="Brescovit A.D."/>
            <person name="Santos A.J."/>
        </authorList>
    </citation>
    <scope>NUCLEOTIDE SEQUENCE</scope>
    <source>
        <tissue evidence="1">Shoot tissue taken approximately 20 cm above the soil surface</tissue>
    </source>
</reference>
<name>A0A0A9E9T0_ARUDO</name>
<protein>
    <submittedName>
        <fullName evidence="1">Uncharacterized protein</fullName>
    </submittedName>
</protein>